<name>A0A1G9BNW9_9FLAO</name>
<sequence length="608" mass="70304">MLIMCCYQLSFAQENKGKRQTDAQKKDSLEMYRNIENYSRKRGFTRFLHKLIFRPVTAKQKIKKNSFQKIKKKPLLDSEGKIIRKILITTLDPFGYSEIDSTKKPTRWLDRTGNMLHNKTSNLAIRNLLLLKKNRPLDSLLVKESERLIRSQRYVRSVVITSEPIKGQDSVDVYVRVLDAWSTIPDFSASGSRMSFKLNERNFLGTGHQFENTYKKSLGSNEDAFSTLYVVPNILNTYIKTSVSYQEDLDGNIRKFADVERPFFSALTRWAAGIHVENQFNRAIEIDLNKVETYQIYKFNSYDFWAGHAYQIFKGTSEKSRTTNLITTARFFNVDYLQGPSIVKDSLRIFSDEKLYLIGIGISSRQFVQDKYLLNYQVVEDVPTGIVYGLTAGHQSKNGTHRLYFGGRFAIGKYFKFGYLSTNIEYGSFYRQRDFEQSAIAYNLVYFTNLLERGRWKFRQFIKPELIIGNSRLQSDADRLTLNDAYGIQGFNSNNLFGTKKLLVNFQTQAYSPWNFWGFRLNPYLSYTMGMLGDAQNGLRSSRVYSQIGAGIIISNDYLVFSSFQISFSYYPSIPGVGNSILKTNAYKTSDFDFQNFELAKPTLVPYQ</sequence>
<reference evidence="1 2" key="1">
    <citation type="submission" date="2016-10" db="EMBL/GenBank/DDBJ databases">
        <authorList>
            <person name="de Groot N.N."/>
        </authorList>
    </citation>
    <scope>NUCLEOTIDE SEQUENCE [LARGE SCALE GENOMIC DNA]</scope>
    <source>
        <strain evidence="1 2">CGMCC 1.10076</strain>
    </source>
</reference>
<protein>
    <submittedName>
        <fullName evidence="1">Uncharacterized protein</fullName>
    </submittedName>
</protein>
<proteinExistence type="predicted"/>
<keyword evidence="2" id="KW-1185">Reference proteome</keyword>
<accession>A0A1G9BNW9</accession>
<dbReference type="AlphaFoldDB" id="A0A1G9BNW9"/>
<evidence type="ECO:0000313" key="2">
    <source>
        <dbReference type="Proteomes" id="UP000199580"/>
    </source>
</evidence>
<dbReference type="STRING" id="1128970.SAMN04487935_3301"/>
<organism evidence="1 2">
    <name type="scientific">Flavobacterium noncentrifugens</name>
    <dbReference type="NCBI Taxonomy" id="1128970"/>
    <lineage>
        <taxon>Bacteria</taxon>
        <taxon>Pseudomonadati</taxon>
        <taxon>Bacteroidota</taxon>
        <taxon>Flavobacteriia</taxon>
        <taxon>Flavobacteriales</taxon>
        <taxon>Flavobacteriaceae</taxon>
        <taxon>Flavobacterium</taxon>
    </lineage>
</organism>
<dbReference type="EMBL" id="FNEZ01000006">
    <property type="protein sequence ID" value="SDK41188.1"/>
    <property type="molecule type" value="Genomic_DNA"/>
</dbReference>
<dbReference type="RefSeq" id="WP_245699493.1">
    <property type="nucleotide sequence ID" value="NZ_BKAI01000012.1"/>
</dbReference>
<gene>
    <name evidence="1" type="ORF">SAMN04487935_3301</name>
</gene>
<evidence type="ECO:0000313" key="1">
    <source>
        <dbReference type="EMBL" id="SDK41188.1"/>
    </source>
</evidence>
<dbReference type="Proteomes" id="UP000199580">
    <property type="component" value="Unassembled WGS sequence"/>
</dbReference>